<dbReference type="InterPro" id="IPR005338">
    <property type="entry name" value="Anhydro_N_Ac-Mur_kinase"/>
</dbReference>
<evidence type="ECO:0000313" key="2">
    <source>
        <dbReference type="EMBL" id="QBG37791.1"/>
    </source>
</evidence>
<comment type="pathway">
    <text evidence="1">Amino-sugar metabolism; 1,6-anhydro-N-acetylmuramate degradation.</text>
</comment>
<dbReference type="SUPFAM" id="SSF53067">
    <property type="entry name" value="Actin-like ATPase domain"/>
    <property type="match status" value="1"/>
</dbReference>
<dbReference type="EMBL" id="CP034759">
    <property type="protein sequence ID" value="QBG37791.1"/>
    <property type="molecule type" value="Genomic_DNA"/>
</dbReference>
<dbReference type="CDD" id="cd24050">
    <property type="entry name" value="ASKHA_NBD_ANMK"/>
    <property type="match status" value="1"/>
</dbReference>
<dbReference type="GO" id="GO:0097175">
    <property type="term" value="P:1,6-anhydro-N-acetyl-beta-muramic acid catabolic process"/>
    <property type="evidence" value="ECO:0007669"/>
    <property type="project" value="UniProtKB-UniRule"/>
</dbReference>
<comment type="similarity">
    <text evidence="1">Belongs to the anhydro-N-acetylmuramic acid kinase family.</text>
</comment>
<keyword evidence="1" id="KW-0119">Carbohydrate metabolism</keyword>
<comment type="function">
    <text evidence="1">Catalyzes the specific phosphorylation of 1,6-anhydro-N-acetylmuramic acid (anhMurNAc) with the simultaneous cleavage of the 1,6-anhydro ring, generating MurNAc-6-P. Is required for the utilization of anhMurNAc either imported from the medium or derived from its own cell wall murein, and thus plays a role in cell wall recycling.</text>
</comment>
<dbReference type="HAMAP" id="MF_01270">
    <property type="entry name" value="AnhMurNAc_kinase"/>
    <property type="match status" value="1"/>
</dbReference>
<dbReference type="GO" id="GO:0009254">
    <property type="term" value="P:peptidoglycan turnover"/>
    <property type="evidence" value="ECO:0007669"/>
    <property type="project" value="UniProtKB-UniRule"/>
</dbReference>
<dbReference type="EC" id="2.7.1.170" evidence="1"/>
<feature type="binding site" evidence="1">
    <location>
        <begin position="19"/>
        <end position="26"/>
    </location>
    <ligand>
        <name>ATP</name>
        <dbReference type="ChEBI" id="CHEBI:30616"/>
    </ligand>
</feature>
<comment type="pathway">
    <text evidence="1">Cell wall biogenesis; peptidoglycan recycling.</text>
</comment>
<keyword evidence="1" id="KW-0547">Nucleotide-binding</keyword>
<reference evidence="2 3" key="1">
    <citation type="submission" date="2018-12" db="EMBL/GenBank/DDBJ databases">
        <title>Complete genome of Litorilituus sediminis.</title>
        <authorList>
            <person name="Liu A."/>
            <person name="Rong J."/>
        </authorList>
    </citation>
    <scope>NUCLEOTIDE SEQUENCE [LARGE SCALE GENOMIC DNA]</scope>
    <source>
        <strain evidence="2 3">JCM 17549</strain>
    </source>
</reference>
<gene>
    <name evidence="1" type="primary">anmK</name>
    <name evidence="2" type="ORF">EMK97_09940</name>
</gene>
<dbReference type="InterPro" id="IPR043129">
    <property type="entry name" value="ATPase_NBD"/>
</dbReference>
<dbReference type="Gene3D" id="3.30.420.40">
    <property type="match status" value="2"/>
</dbReference>
<name>A0A4P6P810_9GAMM</name>
<dbReference type="KEGG" id="lsd:EMK97_09940"/>
<keyword evidence="1 2" id="KW-0808">Transferase</keyword>
<evidence type="ECO:0000256" key="1">
    <source>
        <dbReference type="HAMAP-Rule" id="MF_01270"/>
    </source>
</evidence>
<evidence type="ECO:0000313" key="3">
    <source>
        <dbReference type="Proteomes" id="UP000290244"/>
    </source>
</evidence>
<dbReference type="OrthoDB" id="9763949at2"/>
<dbReference type="UniPathway" id="UPA00343"/>
<accession>A0A4P6P810</accession>
<comment type="catalytic activity">
    <reaction evidence="1">
        <text>1,6-anhydro-N-acetyl-beta-muramate + ATP + H2O = N-acetyl-D-muramate 6-phosphate + ADP + H(+)</text>
        <dbReference type="Rhea" id="RHEA:24952"/>
        <dbReference type="ChEBI" id="CHEBI:15377"/>
        <dbReference type="ChEBI" id="CHEBI:15378"/>
        <dbReference type="ChEBI" id="CHEBI:30616"/>
        <dbReference type="ChEBI" id="CHEBI:58690"/>
        <dbReference type="ChEBI" id="CHEBI:58722"/>
        <dbReference type="ChEBI" id="CHEBI:456216"/>
        <dbReference type="EC" id="2.7.1.170"/>
    </reaction>
</comment>
<dbReference type="PANTHER" id="PTHR30605">
    <property type="entry name" value="ANHYDRO-N-ACETYLMURAMIC ACID KINASE"/>
    <property type="match status" value="1"/>
</dbReference>
<dbReference type="GO" id="GO:0016773">
    <property type="term" value="F:phosphotransferase activity, alcohol group as acceptor"/>
    <property type="evidence" value="ECO:0007669"/>
    <property type="project" value="UniProtKB-UniRule"/>
</dbReference>
<protein>
    <recommendedName>
        <fullName evidence="1">Anhydro-N-acetylmuramic acid kinase</fullName>
        <ecNumber evidence="1">2.7.1.170</ecNumber>
    </recommendedName>
    <alternativeName>
        <fullName evidence="1">AnhMurNAc kinase</fullName>
    </alternativeName>
</protein>
<dbReference type="AlphaFoldDB" id="A0A4P6P810"/>
<organism evidence="2 3">
    <name type="scientific">Litorilituus sediminis</name>
    <dbReference type="NCBI Taxonomy" id="718192"/>
    <lineage>
        <taxon>Bacteria</taxon>
        <taxon>Pseudomonadati</taxon>
        <taxon>Pseudomonadota</taxon>
        <taxon>Gammaproteobacteria</taxon>
        <taxon>Alteromonadales</taxon>
        <taxon>Colwelliaceae</taxon>
        <taxon>Litorilituus</taxon>
    </lineage>
</organism>
<dbReference type="UniPathway" id="UPA00544"/>
<dbReference type="GO" id="GO:0005524">
    <property type="term" value="F:ATP binding"/>
    <property type="evidence" value="ECO:0007669"/>
    <property type="project" value="UniProtKB-UniRule"/>
</dbReference>
<keyword evidence="3" id="KW-1185">Reference proteome</keyword>
<dbReference type="NCBIfam" id="NF007139">
    <property type="entry name" value="PRK09585.1-3"/>
    <property type="match status" value="1"/>
</dbReference>
<sequence>MEADISLLAGKYYIGLMSGTSADGVDLALVSFTQGKAKLVASYYQAYSPALNKKITALYCPNHNEIELAFSLDIELAYFFSQCVLAFIGQQKLSVDDIIAIGNHGQTIRHRPSQAYPFTVQIGCSQTLACLTNIRVIGQFRQKDIALGGQGAPLVPAFHQQVFKKNRRDVVVVNLGGIANISYLPIAESAHVIGFDTGPANALLDDWYQKNHPNSSKKYDSKGKWASSGTCNQALLTQFLQDEFFNKPAPKSTGREYFNIHWLLAHLTAFEQSYQQTLAAKDIQASLAALTAKSLAQAISSVSQNAEVYLCGGGAHNDNLAALIADDLQQTRASASFDVRLSSDVGVDIDAIEAMTFAWLAYAYDHQLVSNLPSVTGAQRGCTLGCLYTP</sequence>
<dbReference type="Pfam" id="PF03702">
    <property type="entry name" value="AnmK"/>
    <property type="match status" value="1"/>
</dbReference>
<keyword evidence="1 2" id="KW-0418">Kinase</keyword>
<dbReference type="GO" id="GO:0006040">
    <property type="term" value="P:amino sugar metabolic process"/>
    <property type="evidence" value="ECO:0007669"/>
    <property type="project" value="InterPro"/>
</dbReference>
<keyword evidence="1" id="KW-0067">ATP-binding</keyword>
<proteinExistence type="inferred from homology"/>
<dbReference type="PANTHER" id="PTHR30605:SF0">
    <property type="entry name" value="ANHYDRO-N-ACETYLMURAMIC ACID KINASE"/>
    <property type="match status" value="1"/>
</dbReference>
<dbReference type="GO" id="GO:0016301">
    <property type="term" value="F:kinase activity"/>
    <property type="evidence" value="ECO:0007669"/>
    <property type="project" value="UniProtKB-KW"/>
</dbReference>
<dbReference type="Proteomes" id="UP000290244">
    <property type="component" value="Chromosome"/>
</dbReference>